<evidence type="ECO:0000313" key="3">
    <source>
        <dbReference type="Proteomes" id="UP000243217"/>
    </source>
</evidence>
<dbReference type="Proteomes" id="UP000243217">
    <property type="component" value="Unassembled WGS sequence"/>
</dbReference>
<gene>
    <name evidence="2" type="ORF">THRCLA_01361</name>
</gene>
<dbReference type="OrthoDB" id="79364at2759"/>
<proteinExistence type="predicted"/>
<dbReference type="AlphaFoldDB" id="A0A1W0A8K0"/>
<protein>
    <submittedName>
        <fullName evidence="2">Uncharacterized protein</fullName>
    </submittedName>
</protein>
<organism evidence="2 3">
    <name type="scientific">Thraustotheca clavata</name>
    <dbReference type="NCBI Taxonomy" id="74557"/>
    <lineage>
        <taxon>Eukaryota</taxon>
        <taxon>Sar</taxon>
        <taxon>Stramenopiles</taxon>
        <taxon>Oomycota</taxon>
        <taxon>Saprolegniomycetes</taxon>
        <taxon>Saprolegniales</taxon>
        <taxon>Achlyaceae</taxon>
        <taxon>Thraustotheca</taxon>
    </lineage>
</organism>
<name>A0A1W0A8K0_9STRA</name>
<feature type="coiled-coil region" evidence="1">
    <location>
        <begin position="216"/>
        <end position="248"/>
    </location>
</feature>
<accession>A0A1W0A8K0</accession>
<evidence type="ECO:0000256" key="1">
    <source>
        <dbReference type="SAM" id="Coils"/>
    </source>
</evidence>
<evidence type="ECO:0000313" key="2">
    <source>
        <dbReference type="EMBL" id="OQS06606.1"/>
    </source>
</evidence>
<keyword evidence="3" id="KW-1185">Reference proteome</keyword>
<keyword evidence="1" id="KW-0175">Coiled coil</keyword>
<reference evidence="2 3" key="1">
    <citation type="journal article" date="2014" name="Genome Biol. Evol.">
        <title>The secreted proteins of Achlya hypogyna and Thraustotheca clavata identify the ancestral oomycete secretome and reveal gene acquisitions by horizontal gene transfer.</title>
        <authorList>
            <person name="Misner I."/>
            <person name="Blouin N."/>
            <person name="Leonard G."/>
            <person name="Richards T.A."/>
            <person name="Lane C.E."/>
        </authorList>
    </citation>
    <scope>NUCLEOTIDE SEQUENCE [LARGE SCALE GENOMIC DNA]</scope>
    <source>
        <strain evidence="2 3">ATCC 34112</strain>
    </source>
</reference>
<feature type="coiled-coil region" evidence="1">
    <location>
        <begin position="100"/>
        <end position="127"/>
    </location>
</feature>
<sequence>MQVMIEASTPRVEAQKAYRIALEDENELHHQRLQWSIKVQNNNQVRNFIATKILQLRHLATVQSDVEGFAQQHNRKETKPIWDKMAAYQGECFATGIEEATQLDQERERLEKDGQLLEQQAIRCNQNVSNRKSKWENSAWNHTLASLRLTKAESWLYKSMEQVLLLERKRQKDTECQIILYVNGLESDKESKVEFADGHLIQSAILRLEVQKQARLDQLAYNRMRLLERLLRQENELLEMAKEEARRKDHYNTTTKLRCEFIDNTHSAVQNLGLKVATKPKIQEVYAHLKSSLTTLGNKSWLDYMEQTAAFAENHWDVQHRLNCVEAISLLYDQAKILYQQEHERYSILCSKQAETLATPSTINDSNYVPLDTVHLMLYLNAKGSGHWARQVNMKRTGLHEAMHLKKSDMNEWAKVDKDCNEYTMARKAYIAAENDLVFNRFEIKLADSKSSEGATQCQQYVLSTINDKKSVFLKYHPDPKNFDCDAMISWSTSQIIYVDMQNQLQIQLRQVALGFDLREFSLNWNERLLGGDLNYDDIVAIYGCPKRLERLQENYSYVVLAAAVAKYSKRWICLLNTL</sequence>
<comment type="caution">
    <text evidence="2">The sequence shown here is derived from an EMBL/GenBank/DDBJ whole genome shotgun (WGS) entry which is preliminary data.</text>
</comment>
<dbReference type="EMBL" id="JNBS01000325">
    <property type="protein sequence ID" value="OQS06606.1"/>
    <property type="molecule type" value="Genomic_DNA"/>
</dbReference>